<name>K1WJ44_MARBU</name>
<sequence>MSFAKALILATGLSSVALALPGVNPSVGVETRTLDELHQAALSEGGVVTLWHGGDEINQQDSLKAAFEARFPGMTLNLTVDLSKYLDGNLDQQIADNNIYVDSIILQTLHDYPRWKEQGVLMPYKPAGFDSVYANLKDPDATYVGLFILNWANCWNVKGLADAGITAPKEYTDYLKPEFKDRLVLIYPNDDDAVLYQFDLIIKQYGVAWFESLLAQNPKWVRGGATPFATLRQNGTEVATFTAVPRVGVDGVLNAQYPAEGQFVSWAQTGSILKNAPHPEGAKLLHNFMLSPEFLTARGGWSTREDMDAPAGYPKIMDHNATDPTAFTAFMSDRAAVERLRFFIESRIGIPQGPSPLVDGI</sequence>
<dbReference type="InParanoid" id="K1WJ44"/>
<protein>
    <submittedName>
        <fullName evidence="3">ABC-type Fe3+ transport system</fullName>
    </submittedName>
</protein>
<dbReference type="eggNOG" id="ENOG502SDBY">
    <property type="taxonomic scope" value="Eukaryota"/>
</dbReference>
<accession>K1WJ44</accession>
<dbReference type="PANTHER" id="PTHR30006">
    <property type="entry name" value="THIAMINE-BINDING PERIPLASMIC PROTEIN-RELATED"/>
    <property type="match status" value="1"/>
</dbReference>
<dbReference type="OMA" id="YHDARID"/>
<reference evidence="3 4" key="1">
    <citation type="journal article" date="2012" name="BMC Genomics">
        <title>Sequencing the genome of Marssonina brunnea reveals fungus-poplar co-evolution.</title>
        <authorList>
            <person name="Zhu S."/>
            <person name="Cao Y.-Z."/>
            <person name="Jiang C."/>
            <person name="Tan B.-Y."/>
            <person name="Wang Z."/>
            <person name="Feng S."/>
            <person name="Zhang L."/>
            <person name="Su X.-H."/>
            <person name="Brejova B."/>
            <person name="Vinar T."/>
            <person name="Xu M."/>
            <person name="Wang M.-X."/>
            <person name="Zhang S.-G."/>
            <person name="Huang M.-R."/>
            <person name="Wu R."/>
            <person name="Zhou Y."/>
        </authorList>
    </citation>
    <scope>NUCLEOTIDE SEQUENCE [LARGE SCALE GENOMIC DNA]</scope>
    <source>
        <strain evidence="3 4">MB_m1</strain>
    </source>
</reference>
<keyword evidence="4" id="KW-1185">Reference proteome</keyword>
<gene>
    <name evidence="3" type="ORF">MBM_09696</name>
</gene>
<dbReference type="SUPFAM" id="SSF53850">
    <property type="entry name" value="Periplasmic binding protein-like II"/>
    <property type="match status" value="1"/>
</dbReference>
<dbReference type="PANTHER" id="PTHR30006:SF2">
    <property type="entry name" value="ABC TRANSPORTER SUBSTRATE-BINDING PROTEIN"/>
    <property type="match status" value="1"/>
</dbReference>
<dbReference type="EMBL" id="JH921462">
    <property type="protein sequence ID" value="EKD12197.1"/>
    <property type="molecule type" value="Genomic_DNA"/>
</dbReference>
<dbReference type="Gene3D" id="3.40.190.10">
    <property type="entry name" value="Periplasmic binding protein-like II"/>
    <property type="match status" value="2"/>
</dbReference>
<evidence type="ECO:0000313" key="4">
    <source>
        <dbReference type="Proteomes" id="UP000006753"/>
    </source>
</evidence>
<organism evidence="3 4">
    <name type="scientific">Marssonina brunnea f. sp. multigermtubi (strain MB_m1)</name>
    <name type="common">Marssonina leaf spot fungus</name>
    <dbReference type="NCBI Taxonomy" id="1072389"/>
    <lineage>
        <taxon>Eukaryota</taxon>
        <taxon>Fungi</taxon>
        <taxon>Dikarya</taxon>
        <taxon>Ascomycota</taxon>
        <taxon>Pezizomycotina</taxon>
        <taxon>Leotiomycetes</taxon>
        <taxon>Helotiales</taxon>
        <taxon>Drepanopezizaceae</taxon>
        <taxon>Drepanopeziza</taxon>
    </lineage>
</organism>
<evidence type="ECO:0000256" key="2">
    <source>
        <dbReference type="SAM" id="SignalP"/>
    </source>
</evidence>
<dbReference type="GeneID" id="18765631"/>
<dbReference type="RefSeq" id="XP_007297585.1">
    <property type="nucleotide sequence ID" value="XM_007297523.1"/>
</dbReference>
<proteinExistence type="predicted"/>
<dbReference type="STRING" id="1072389.K1WJ44"/>
<dbReference type="AlphaFoldDB" id="K1WJ44"/>
<dbReference type="KEGG" id="mbe:MBM_09696"/>
<dbReference type="HOGENOM" id="CLU_026974_5_1_1"/>
<evidence type="ECO:0000256" key="1">
    <source>
        <dbReference type="ARBA" id="ARBA00022729"/>
    </source>
</evidence>
<feature type="signal peptide" evidence="2">
    <location>
        <begin position="1"/>
        <end position="19"/>
    </location>
</feature>
<dbReference type="OrthoDB" id="124329at2759"/>
<feature type="chain" id="PRO_5003852565" evidence="2">
    <location>
        <begin position="20"/>
        <end position="361"/>
    </location>
</feature>
<evidence type="ECO:0000313" key="3">
    <source>
        <dbReference type="EMBL" id="EKD12197.1"/>
    </source>
</evidence>
<keyword evidence="1 2" id="KW-0732">Signal</keyword>
<dbReference type="Proteomes" id="UP000006753">
    <property type="component" value="Unassembled WGS sequence"/>
</dbReference>
<dbReference type="Pfam" id="PF13343">
    <property type="entry name" value="SBP_bac_6"/>
    <property type="match status" value="1"/>
</dbReference>